<evidence type="ECO:0000256" key="1">
    <source>
        <dbReference type="ARBA" id="ARBA00006420"/>
    </source>
</evidence>
<gene>
    <name evidence="3" type="ORF">RIEGSTA812A_PEG_320</name>
</gene>
<dbReference type="PIRSF" id="PIRSF036773">
    <property type="entry name" value="HIRIP5"/>
    <property type="match status" value="1"/>
</dbReference>
<proteinExistence type="inferred from homology"/>
<dbReference type="GO" id="GO:0051536">
    <property type="term" value="F:iron-sulfur cluster binding"/>
    <property type="evidence" value="ECO:0007669"/>
    <property type="project" value="InterPro"/>
</dbReference>
<dbReference type="Gene3D" id="3.30.300.130">
    <property type="entry name" value="Fe-S cluster assembly (FSCA)"/>
    <property type="match status" value="1"/>
</dbReference>
<dbReference type="InterPro" id="IPR014824">
    <property type="entry name" value="Nfu/NifU_N"/>
</dbReference>
<comment type="similarity">
    <text evidence="1">Belongs to the NifU family.</text>
</comment>
<organism evidence="3">
    <name type="scientific">invertebrate metagenome</name>
    <dbReference type="NCBI Taxonomy" id="1711999"/>
    <lineage>
        <taxon>unclassified sequences</taxon>
        <taxon>metagenomes</taxon>
        <taxon>organismal metagenomes</taxon>
    </lineage>
</organism>
<reference evidence="3" key="1">
    <citation type="submission" date="2018-10" db="EMBL/GenBank/DDBJ databases">
        <authorList>
            <person name="Gruber-Vodicka H."/>
            <person name="Jaeckle O."/>
        </authorList>
    </citation>
    <scope>NUCLEOTIDE SEQUENCE</scope>
</reference>
<name>A0A484H4W9_9ZZZZ</name>
<dbReference type="Pfam" id="PF01106">
    <property type="entry name" value="NifU"/>
    <property type="match status" value="1"/>
</dbReference>
<feature type="domain" description="Scaffold protein Nfu/NifU N-terminal" evidence="2">
    <location>
        <begin position="3"/>
        <end position="89"/>
    </location>
</feature>
<dbReference type="GO" id="GO:0016226">
    <property type="term" value="P:iron-sulfur cluster assembly"/>
    <property type="evidence" value="ECO:0007669"/>
    <property type="project" value="InterPro"/>
</dbReference>
<dbReference type="AlphaFoldDB" id="A0A484H4W9"/>
<dbReference type="InterPro" id="IPR034904">
    <property type="entry name" value="FSCA_dom_sf"/>
</dbReference>
<dbReference type="EMBL" id="LR026963">
    <property type="protein sequence ID" value="VBB68847.1"/>
    <property type="molecule type" value="Genomic_DNA"/>
</dbReference>
<evidence type="ECO:0000259" key="2">
    <source>
        <dbReference type="SMART" id="SM00932"/>
    </source>
</evidence>
<dbReference type="SUPFAM" id="SSF110836">
    <property type="entry name" value="Hypothetical protein SAV1430"/>
    <property type="match status" value="1"/>
</dbReference>
<dbReference type="SMART" id="SM00932">
    <property type="entry name" value="Nfu_N"/>
    <property type="match status" value="1"/>
</dbReference>
<dbReference type="GO" id="GO:0005506">
    <property type="term" value="F:iron ion binding"/>
    <property type="evidence" value="ECO:0007669"/>
    <property type="project" value="InterPro"/>
</dbReference>
<dbReference type="Pfam" id="PF08712">
    <property type="entry name" value="Nfu_N"/>
    <property type="match status" value="1"/>
</dbReference>
<protein>
    <submittedName>
        <fullName evidence="3">NifU-like domain protein</fullName>
    </submittedName>
</protein>
<dbReference type="InterPro" id="IPR036498">
    <property type="entry name" value="Nfu/NifU_N_sf"/>
</dbReference>
<dbReference type="PANTHER" id="PTHR11178">
    <property type="entry name" value="IRON-SULFUR CLUSTER SCAFFOLD PROTEIN NFU-RELATED"/>
    <property type="match status" value="1"/>
</dbReference>
<dbReference type="SUPFAM" id="SSF117916">
    <property type="entry name" value="Fe-S cluster assembly (FSCA) domain-like"/>
    <property type="match status" value="1"/>
</dbReference>
<evidence type="ECO:0000313" key="3">
    <source>
        <dbReference type="EMBL" id="VBB68847.1"/>
    </source>
</evidence>
<sequence>MFIQTEPTPNPASMKFLLGRPVMTRGTADFPSLEMAHPSPLAQRLFEVDGVCGVFLGSNFVTVTKADNIDWFALKPAILATLAQHLASGEPVVQEQFSDGIVEAGPEGEIVRHICELLDTKVRPAVSRDGGDIIFRDFRDGVVYLRLQGSCAGCPSSTATLKNGVENLLRHYIPEVLAVRATD</sequence>
<dbReference type="FunFam" id="3.30.300.130:FF:000001">
    <property type="entry name" value="NFU1 iron-sulfur cluster scaffold"/>
    <property type="match status" value="1"/>
</dbReference>
<dbReference type="InterPro" id="IPR001075">
    <property type="entry name" value="NIF_FeS_clus_asmbl_NifU_C"/>
</dbReference>
<dbReference type="PANTHER" id="PTHR11178:SF1">
    <property type="entry name" value="NFU1 IRON-SULFUR CLUSTER SCAFFOLD HOMOLOG, MITOCHONDRIAL"/>
    <property type="match status" value="1"/>
</dbReference>
<dbReference type="Gene3D" id="3.30.1370.70">
    <property type="entry name" value="Scaffold protein Nfu/NifU, N-terminal domain"/>
    <property type="match status" value="1"/>
</dbReference>
<accession>A0A484H4W9</accession>
<dbReference type="InterPro" id="IPR035433">
    <property type="entry name" value="NFU1-like"/>
</dbReference>